<reference evidence="11 12" key="1">
    <citation type="journal article" date="2004" name="Nature">
        <title>Genome sequence of the Brown Norway rat yields insights into mammalian evolution.</title>
        <authorList>
            <consortium name="Rat Genome Sequencing Project Consortium"/>
            <person name="Gibbs R.A."/>
            <person name="Weinstock G.M."/>
            <person name="Metzker M.L."/>
            <person name="Muzny D.M."/>
            <person name="Sodergren E.J."/>
            <person name="Scherer S."/>
            <person name="Scott G."/>
            <person name="Steffen D."/>
            <person name="Worley K.C."/>
            <person name="Burch P.E."/>
            <person name="Okwuonu G."/>
            <person name="Hines S."/>
            <person name="Lewis L."/>
            <person name="Deramo C."/>
            <person name="Delgado O."/>
            <person name="Dugan-Rocha S."/>
            <person name="Miner G."/>
            <person name="Morgan M."/>
            <person name="Hawes A."/>
            <person name="Gill R."/>
            <person name="Holt R.A."/>
            <person name="Adams M.D."/>
            <person name="Amanatides P.G."/>
            <person name="Baden-Tillson H."/>
            <person name="Barnstead M."/>
            <person name="Chin S."/>
            <person name="Evans C.A."/>
            <person name="Ferriera S."/>
            <person name="Fosler C."/>
            <person name="Glodek A."/>
            <person name="Gu Z."/>
            <person name="Jennings D."/>
            <person name="Kraft C.L."/>
            <person name="Nguyen T."/>
            <person name="Pfannkoch C.M."/>
            <person name="Sitter C."/>
            <person name="Sutton G.G."/>
            <person name="Venter J.C."/>
            <person name="Woodage T."/>
            <person name="Smith D."/>
            <person name="Lee H.-M."/>
            <person name="Gustafson E."/>
            <person name="Cahill P."/>
            <person name="Kana A."/>
            <person name="Doucette-Stamm L."/>
            <person name="Weinstock K."/>
            <person name="Fechtel K."/>
            <person name="Weiss R.B."/>
            <person name="Dunn D.M."/>
            <person name="Green E.D."/>
            <person name="Blakesley R.W."/>
            <person name="Bouffard G.G."/>
            <person name="De Jong P.J."/>
            <person name="Osoegawa K."/>
            <person name="Zhu B."/>
            <person name="Marra M."/>
            <person name="Schein J."/>
            <person name="Bosdet I."/>
            <person name="Fjell C."/>
            <person name="Jones S."/>
            <person name="Krzywinski M."/>
            <person name="Mathewson C."/>
            <person name="Siddiqui A."/>
            <person name="Wye N."/>
            <person name="McPherson J."/>
            <person name="Zhao S."/>
            <person name="Fraser C.M."/>
            <person name="Shetty J."/>
            <person name="Shatsman S."/>
            <person name="Geer K."/>
            <person name="Chen Y."/>
            <person name="Abramzon S."/>
            <person name="Nierman W.C."/>
            <person name="Havlak P.H."/>
            <person name="Chen R."/>
            <person name="Durbin K.J."/>
            <person name="Egan A."/>
            <person name="Ren Y."/>
            <person name="Song X.-Z."/>
            <person name="Li B."/>
            <person name="Liu Y."/>
            <person name="Qin X."/>
            <person name="Cawley S."/>
            <person name="Cooney A.J."/>
            <person name="D'Souza L.M."/>
            <person name="Martin K."/>
            <person name="Wu J.Q."/>
            <person name="Gonzalez-Garay M.L."/>
            <person name="Jackson A.R."/>
            <person name="Kalafus K.J."/>
            <person name="McLeod M.P."/>
            <person name="Milosavljevic A."/>
            <person name="Virk D."/>
            <person name="Volkov A."/>
            <person name="Wheeler D.A."/>
            <person name="Zhang Z."/>
            <person name="Bailey J.A."/>
            <person name="Eichler E.E."/>
            <person name="Tuzun E."/>
            <person name="Birney E."/>
            <person name="Mongin E."/>
            <person name="Ureta-Vidal A."/>
            <person name="Woodwark C."/>
            <person name="Zdobnov E."/>
            <person name="Bork P."/>
            <person name="Suyama M."/>
            <person name="Torrents D."/>
            <person name="Alexandersson M."/>
            <person name="Trask B.J."/>
            <person name="Young J.M."/>
            <person name="Huang H."/>
            <person name="Wang H."/>
            <person name="Xing H."/>
            <person name="Daniels S."/>
            <person name="Gietzen D."/>
            <person name="Schmidt J."/>
            <person name="Stevens K."/>
            <person name="Vitt U."/>
            <person name="Wingrove J."/>
            <person name="Camara F."/>
            <person name="Mar Alba M."/>
            <person name="Abril J.F."/>
            <person name="Guigo R."/>
            <person name="Smit A."/>
            <person name="Dubchak I."/>
            <person name="Rubin E.M."/>
            <person name="Couronne O."/>
            <person name="Poliakov A."/>
            <person name="Huebner N."/>
            <person name="Ganten D."/>
            <person name="Goesele C."/>
            <person name="Hummel O."/>
            <person name="Kreitler T."/>
            <person name="Lee Y.-A."/>
            <person name="Monti J."/>
            <person name="Schulz H."/>
            <person name="Zimdahl H."/>
            <person name="Himmelbauer H."/>
            <person name="Lehrach H."/>
            <person name="Jacob H.J."/>
            <person name="Bromberg S."/>
            <person name="Gullings-Handley J."/>
            <person name="Jensen-Seaman M.I."/>
            <person name="Kwitek A.E."/>
            <person name="Lazar J."/>
            <person name="Pasko D."/>
            <person name="Tonellato P.J."/>
            <person name="Twigger S."/>
            <person name="Ponting C.P."/>
            <person name="Duarte J.M."/>
            <person name="Rice S."/>
            <person name="Goodstadt L."/>
            <person name="Beatson S.A."/>
            <person name="Emes R.D."/>
            <person name="Winter E.E."/>
            <person name="Webber C."/>
            <person name="Brandt P."/>
            <person name="Nyakatura G."/>
            <person name="Adetobi M."/>
            <person name="Chiaromonte F."/>
            <person name="Elnitski L."/>
            <person name="Eswara P."/>
            <person name="Hardison R.C."/>
            <person name="Hou M."/>
            <person name="Kolbe D."/>
            <person name="Makova K."/>
            <person name="Miller W."/>
            <person name="Nekrutenko A."/>
            <person name="Riemer C."/>
            <person name="Schwartz S."/>
            <person name="Taylor J."/>
            <person name="Yang S."/>
            <person name="Zhang Y."/>
            <person name="Lindpaintner K."/>
            <person name="Andrews T.D."/>
            <person name="Caccamo M."/>
            <person name="Clamp M."/>
            <person name="Clarke L."/>
            <person name="Curwen V."/>
            <person name="Durbin R.M."/>
            <person name="Eyras E."/>
            <person name="Searle S.M."/>
            <person name="Cooper G.M."/>
            <person name="Batzoglou S."/>
            <person name="Brudno M."/>
            <person name="Sidow A."/>
            <person name="Stone E.A."/>
            <person name="Payseur B.A."/>
            <person name="Bourque G."/>
            <person name="Lopez-Otin C."/>
            <person name="Puente X.S."/>
            <person name="Chakrabarti K."/>
            <person name="Chatterji S."/>
            <person name="Dewey C."/>
            <person name="Pachter L."/>
            <person name="Bray N."/>
            <person name="Yap V.B."/>
            <person name="Caspi A."/>
            <person name="Tesler G."/>
            <person name="Pevzner P.A."/>
            <person name="Haussler D."/>
            <person name="Roskin K.M."/>
            <person name="Baertsch R."/>
            <person name="Clawson H."/>
            <person name="Furey T.S."/>
            <person name="Hinrichs A.S."/>
            <person name="Karolchik D."/>
            <person name="Kent W.J."/>
            <person name="Rosenbloom K.R."/>
            <person name="Trumbower H."/>
            <person name="Weirauch M."/>
            <person name="Cooper D.N."/>
            <person name="Stenson P.D."/>
            <person name="Ma B."/>
            <person name="Brent M."/>
            <person name="Arumugam M."/>
            <person name="Shteynberg D."/>
            <person name="Copley R.R."/>
            <person name="Taylor M.S."/>
            <person name="Riethman H."/>
            <person name="Mudunuri U."/>
            <person name="Peterson J."/>
            <person name="Guyer M."/>
            <person name="Felsenfeld A."/>
            <person name="Old S."/>
            <person name="Mockrin S."/>
            <person name="Collins F.S."/>
        </authorList>
    </citation>
    <scope>NUCLEOTIDE SEQUENCE [LARGE SCALE GENOMIC DNA]</scope>
    <source>
        <strain evidence="11 12">Brown Norway</strain>
    </source>
</reference>
<keyword evidence="5 8" id="KW-0378">Hydrolase</keyword>
<evidence type="ECO:0000256" key="3">
    <source>
        <dbReference type="ARBA" id="ARBA00022729"/>
    </source>
</evidence>
<evidence type="ECO:0000256" key="8">
    <source>
        <dbReference type="RuleBase" id="RU000651"/>
    </source>
</evidence>
<accession>E9PU07</accession>
<dbReference type="GO" id="GO:0004519">
    <property type="term" value="F:endonuclease activity"/>
    <property type="evidence" value="ECO:0007669"/>
    <property type="project" value="UniProtKB-KW"/>
</dbReference>
<dbReference type="CTD" id="13586"/>
<organism evidence="11 12">
    <name type="scientific">Rattus norvegicus</name>
    <name type="common">Rat</name>
    <dbReference type="NCBI Taxonomy" id="10116"/>
    <lineage>
        <taxon>Eukaryota</taxon>
        <taxon>Metazoa</taxon>
        <taxon>Chordata</taxon>
        <taxon>Craniata</taxon>
        <taxon>Vertebrata</taxon>
        <taxon>Euteleostomi</taxon>
        <taxon>Mammalia</taxon>
        <taxon>Eutheria</taxon>
        <taxon>Euarchontoglires</taxon>
        <taxon>Glires</taxon>
        <taxon>Rodentia</taxon>
        <taxon>Myomorpha</taxon>
        <taxon>Muroidea</taxon>
        <taxon>Muridae</taxon>
        <taxon>Murinae</taxon>
        <taxon>Rattus</taxon>
    </lineage>
</organism>
<dbReference type="InterPro" id="IPR036816">
    <property type="entry name" value="RNaseA-like_dom_sf"/>
</dbReference>
<dbReference type="FunFam" id="3.10.130.10:FF:000001">
    <property type="entry name" value="Ribonuclease pancreatic"/>
    <property type="match status" value="1"/>
</dbReference>
<keyword evidence="4 8" id="KW-0255">Endonuclease</keyword>
<gene>
    <name evidence="11 13" type="primary">Ear1</name>
    <name evidence="13" type="synonym">LOC100361909</name>
    <name evidence="10" type="synonym">Raf4</name>
</gene>
<dbReference type="STRING" id="10116.ENSRNOP00000021645"/>
<dbReference type="RGD" id="2324564">
    <property type="gene designation" value="Ear1"/>
</dbReference>
<keyword evidence="6" id="KW-1015">Disulfide bond</keyword>
<proteinExistence type="inferred from homology"/>
<reference evidence="10" key="4">
    <citation type="journal article" date="2019" name="Gene Rep">
        <title>Eutherian third-party data gene collections.</title>
        <authorList>
            <person name="Premzl M."/>
        </authorList>
    </citation>
    <scope>NUCLEOTIDE SEQUENCE</scope>
    <source>
        <strain evidence="10">N/A</strain>
    </source>
</reference>
<dbReference type="OMA" id="CKHINRG"/>
<feature type="chain" id="PRO_5013982251" evidence="8">
    <location>
        <begin position="22"/>
        <end position="151"/>
    </location>
</feature>
<dbReference type="GeneID" id="100361909"/>
<evidence type="ECO:0000256" key="1">
    <source>
        <dbReference type="ARBA" id="ARBA00005600"/>
    </source>
</evidence>
<dbReference type="SMART" id="SM00092">
    <property type="entry name" value="RNAse_Pc"/>
    <property type="match status" value="1"/>
</dbReference>
<dbReference type="PROSITE" id="PS00127">
    <property type="entry name" value="RNASE_PANCREATIC"/>
    <property type="match status" value="1"/>
</dbReference>
<dbReference type="PRINTS" id="PR00794">
    <property type="entry name" value="RIBONUCLEASE"/>
</dbReference>
<dbReference type="eggNOG" id="ENOG502TF52">
    <property type="taxonomic scope" value="Eukaryota"/>
</dbReference>
<keyword evidence="7" id="KW-0325">Glycoprotein</keyword>
<evidence type="ECO:0000256" key="6">
    <source>
        <dbReference type="ARBA" id="ARBA00023157"/>
    </source>
</evidence>
<dbReference type="SMR" id="E9PU07"/>
<dbReference type="Ensembl" id="ENSRNOT00000021645.4">
    <property type="protein sequence ID" value="ENSRNOP00000021645.2"/>
    <property type="gene ID" value="ENSRNOG00000062969.2"/>
</dbReference>
<reference evidence="10" key="2">
    <citation type="journal article" date="2014" name="Mol. Genet. Genomics">
        <title>Comparative genomic analysis of eutherian ribonuclease A genes.</title>
        <authorList>
            <person name="Premzl M."/>
        </authorList>
    </citation>
    <scope>NUCLEOTIDE SEQUENCE</scope>
    <source>
        <strain evidence="10">N/A</strain>
    </source>
</reference>
<dbReference type="PANTHER" id="PTHR11437">
    <property type="entry name" value="RIBONUCLEASE"/>
    <property type="match status" value="1"/>
</dbReference>
<sequence length="151" mass="16925">MGLKLLESRLCLLLLLGLVTCQRPTPSQWFAIQHIYNSSYPQCNAAMLRVNSYTGRCKGINTFLHASFANVVGVCGNPHTTCKDRISTNCHNSSSQVSITFCNLTTPARIYTQCRYQTTGSLKFYTVACNPRTPRDSPMYPVVPVHLDRIF</sequence>
<reference evidence="11" key="5">
    <citation type="submission" date="2025-05" db="UniProtKB">
        <authorList>
            <consortium name="Ensembl"/>
        </authorList>
    </citation>
    <scope>IDENTIFICATION</scope>
    <source>
        <strain evidence="11">Brown Norway</strain>
    </source>
</reference>
<dbReference type="GeneTree" id="ENSGT00940000162253"/>
<dbReference type="GO" id="GO:0004540">
    <property type="term" value="F:RNA nuclease activity"/>
    <property type="evidence" value="ECO:0000318"/>
    <property type="project" value="GO_Central"/>
</dbReference>
<dbReference type="SUPFAM" id="SSF54076">
    <property type="entry name" value="RNase A-like"/>
    <property type="match status" value="1"/>
</dbReference>
<dbReference type="Proteomes" id="UP000002494">
    <property type="component" value="Chromosome 15"/>
</dbReference>
<dbReference type="AGR" id="RGD:2324564"/>
<name>E9PU07_RAT</name>
<dbReference type="Gene3D" id="3.10.130.10">
    <property type="entry name" value="Ribonuclease A-like domain"/>
    <property type="match status" value="1"/>
</dbReference>
<dbReference type="PaxDb" id="10116-ENSRNOP00000021645"/>
<keyword evidence="12" id="KW-1185">Reference proteome</keyword>
<dbReference type="RefSeq" id="NP_001395600.1">
    <property type="nucleotide sequence ID" value="NM_001408671.1"/>
</dbReference>
<dbReference type="GO" id="GO:0005615">
    <property type="term" value="C:extracellular space"/>
    <property type="evidence" value="ECO:0000318"/>
    <property type="project" value="GO_Central"/>
</dbReference>
<evidence type="ECO:0000256" key="7">
    <source>
        <dbReference type="ARBA" id="ARBA00023180"/>
    </source>
</evidence>
<dbReference type="EMBL" id="HG328963">
    <property type="protein sequence ID" value="CDG32039.1"/>
    <property type="molecule type" value="Genomic_DNA"/>
</dbReference>
<evidence type="ECO:0000259" key="9">
    <source>
        <dbReference type="SMART" id="SM00092"/>
    </source>
</evidence>
<evidence type="ECO:0000256" key="4">
    <source>
        <dbReference type="ARBA" id="ARBA00022759"/>
    </source>
</evidence>
<reference evidence="10" key="3">
    <citation type="journal article" date="2016" name="Data Brief">
        <title>Curated eutherian third party data gene data sets.</title>
        <authorList>
            <person name="Premzl M."/>
        </authorList>
    </citation>
    <scope>NUCLEOTIDE SEQUENCE</scope>
    <source>
        <strain evidence="10">N/A</strain>
    </source>
</reference>
<dbReference type="GO" id="GO:0002227">
    <property type="term" value="P:innate immune response in mucosa"/>
    <property type="evidence" value="ECO:0000318"/>
    <property type="project" value="GO_Central"/>
</dbReference>
<evidence type="ECO:0000313" key="11">
    <source>
        <dbReference type="Ensembl" id="ENSRNOP00000021645.2"/>
    </source>
</evidence>
<evidence type="ECO:0000256" key="2">
    <source>
        <dbReference type="ARBA" id="ARBA00022722"/>
    </source>
</evidence>
<evidence type="ECO:0000313" key="12">
    <source>
        <dbReference type="Proteomes" id="UP000002494"/>
    </source>
</evidence>
<dbReference type="InterPro" id="IPR023412">
    <property type="entry name" value="RNaseA_domain"/>
</dbReference>
<protein>
    <submittedName>
        <fullName evidence="11">Eosinophil-associated, ribonuclease A family, member 1</fullName>
    </submittedName>
    <submittedName>
        <fullName evidence="10">Ribonuclease A f4</fullName>
    </submittedName>
</protein>
<dbReference type="Bgee" id="ENSRNOG00000025515">
    <property type="expression patterns" value="Expressed in thymus and 1 other cell type or tissue"/>
</dbReference>
<dbReference type="GO" id="GO:0016787">
    <property type="term" value="F:hydrolase activity"/>
    <property type="evidence" value="ECO:0007669"/>
    <property type="project" value="UniProtKB-KW"/>
</dbReference>
<dbReference type="HOGENOM" id="CLU_117006_0_1_1"/>
<dbReference type="Reactome" id="R-RNO-6803157">
    <property type="pathway name" value="Antimicrobial peptides"/>
</dbReference>
<comment type="similarity">
    <text evidence="1 8">Belongs to the pancreatic ribonuclease family.</text>
</comment>
<dbReference type="GO" id="GO:0003676">
    <property type="term" value="F:nucleic acid binding"/>
    <property type="evidence" value="ECO:0007669"/>
    <property type="project" value="InterPro"/>
</dbReference>
<dbReference type="GO" id="GO:0050830">
    <property type="term" value="P:defense response to Gram-positive bacterium"/>
    <property type="evidence" value="ECO:0000318"/>
    <property type="project" value="GO_Central"/>
</dbReference>
<dbReference type="CDD" id="cd06265">
    <property type="entry name" value="RNase_A_canonical"/>
    <property type="match status" value="1"/>
</dbReference>
<keyword evidence="2 8" id="KW-0540">Nuclease</keyword>
<dbReference type="OrthoDB" id="9450033at2759"/>
<evidence type="ECO:0000256" key="5">
    <source>
        <dbReference type="ARBA" id="ARBA00022801"/>
    </source>
</evidence>
<dbReference type="InterPro" id="IPR023411">
    <property type="entry name" value="RNaseA_AS"/>
</dbReference>
<feature type="signal peptide" evidence="8">
    <location>
        <begin position="1"/>
        <end position="21"/>
    </location>
</feature>
<evidence type="ECO:0000313" key="13">
    <source>
        <dbReference type="RGD" id="2324564"/>
    </source>
</evidence>
<dbReference type="AlphaFoldDB" id="E9PU07"/>
<dbReference type="InterPro" id="IPR001427">
    <property type="entry name" value="RNaseA"/>
</dbReference>
<dbReference type="Pfam" id="PF00074">
    <property type="entry name" value="RnaseA"/>
    <property type="match status" value="1"/>
</dbReference>
<dbReference type="Reactome" id="R-RNO-6798695">
    <property type="pathway name" value="Neutrophil degranulation"/>
</dbReference>
<keyword evidence="3 8" id="KW-0732">Signal</keyword>
<feature type="domain" description="Ribonuclease A-domain" evidence="9">
    <location>
        <begin position="23"/>
        <end position="151"/>
    </location>
</feature>
<dbReference type="PANTHER" id="PTHR11437:SF3">
    <property type="entry name" value="EOSINOPHIL CATIONIC PROTEIN"/>
    <property type="match status" value="1"/>
</dbReference>
<dbReference type="GO" id="GO:0006935">
    <property type="term" value="P:chemotaxis"/>
    <property type="evidence" value="ECO:0000318"/>
    <property type="project" value="GO_Central"/>
</dbReference>
<dbReference type="KEGG" id="rno:100361909"/>
<evidence type="ECO:0000313" key="10">
    <source>
        <dbReference type="EMBL" id="CDG32039.1"/>
    </source>
</evidence>